<sequence length="67" mass="7668">MKEVVRQSEDGEFPSSNRGGIARRVQLRNDRKRKKVKTPFTLGDRKKKRSQSTFVHLAILAVEEISG</sequence>
<dbReference type="EMBL" id="KZ502513">
    <property type="protein sequence ID" value="PKU77351.1"/>
    <property type="molecule type" value="Genomic_DNA"/>
</dbReference>
<gene>
    <name evidence="2" type="ORF">MA16_Dca011356</name>
</gene>
<reference evidence="2 3" key="2">
    <citation type="journal article" date="2017" name="Nature">
        <title>The Apostasia genome and the evolution of orchids.</title>
        <authorList>
            <person name="Zhang G.Q."/>
            <person name="Liu K.W."/>
            <person name="Li Z."/>
            <person name="Lohaus R."/>
            <person name="Hsiao Y.Y."/>
            <person name="Niu S.C."/>
            <person name="Wang J.Y."/>
            <person name="Lin Y.C."/>
            <person name="Xu Q."/>
            <person name="Chen L.J."/>
            <person name="Yoshida K."/>
            <person name="Fujiwara S."/>
            <person name="Wang Z.W."/>
            <person name="Zhang Y.Q."/>
            <person name="Mitsuda N."/>
            <person name="Wang M."/>
            <person name="Liu G.H."/>
            <person name="Pecoraro L."/>
            <person name="Huang H.X."/>
            <person name="Xiao X.J."/>
            <person name="Lin M."/>
            <person name="Wu X.Y."/>
            <person name="Wu W.L."/>
            <person name="Chen Y.Y."/>
            <person name="Chang S.B."/>
            <person name="Sakamoto S."/>
            <person name="Ohme-Takagi M."/>
            <person name="Yagi M."/>
            <person name="Zeng S.J."/>
            <person name="Shen C.Y."/>
            <person name="Yeh C.M."/>
            <person name="Luo Y.B."/>
            <person name="Tsai W.C."/>
            <person name="Van de Peer Y."/>
            <person name="Liu Z.J."/>
        </authorList>
    </citation>
    <scope>NUCLEOTIDE SEQUENCE [LARGE SCALE GENOMIC DNA]</scope>
    <source>
        <tissue evidence="2">The whole plant</tissue>
    </source>
</reference>
<organism evidence="2 3">
    <name type="scientific">Dendrobium catenatum</name>
    <dbReference type="NCBI Taxonomy" id="906689"/>
    <lineage>
        <taxon>Eukaryota</taxon>
        <taxon>Viridiplantae</taxon>
        <taxon>Streptophyta</taxon>
        <taxon>Embryophyta</taxon>
        <taxon>Tracheophyta</taxon>
        <taxon>Spermatophyta</taxon>
        <taxon>Magnoliopsida</taxon>
        <taxon>Liliopsida</taxon>
        <taxon>Asparagales</taxon>
        <taxon>Orchidaceae</taxon>
        <taxon>Epidendroideae</taxon>
        <taxon>Malaxideae</taxon>
        <taxon>Dendrobiinae</taxon>
        <taxon>Dendrobium</taxon>
    </lineage>
</organism>
<dbReference type="Proteomes" id="UP000233837">
    <property type="component" value="Unassembled WGS sequence"/>
</dbReference>
<evidence type="ECO:0000256" key="1">
    <source>
        <dbReference type="SAM" id="MobiDB-lite"/>
    </source>
</evidence>
<evidence type="ECO:0000313" key="3">
    <source>
        <dbReference type="Proteomes" id="UP000233837"/>
    </source>
</evidence>
<feature type="region of interest" description="Disordered" evidence="1">
    <location>
        <begin position="1"/>
        <end position="23"/>
    </location>
</feature>
<accession>A0A2I0WNZ2</accession>
<keyword evidence="3" id="KW-1185">Reference proteome</keyword>
<dbReference type="AlphaFoldDB" id="A0A2I0WNZ2"/>
<name>A0A2I0WNZ2_9ASPA</name>
<evidence type="ECO:0000313" key="2">
    <source>
        <dbReference type="EMBL" id="PKU77351.1"/>
    </source>
</evidence>
<proteinExistence type="predicted"/>
<reference evidence="2 3" key="1">
    <citation type="journal article" date="2016" name="Sci. Rep.">
        <title>The Dendrobium catenatum Lindl. genome sequence provides insights into polysaccharide synthase, floral development and adaptive evolution.</title>
        <authorList>
            <person name="Zhang G.Q."/>
            <person name="Xu Q."/>
            <person name="Bian C."/>
            <person name="Tsai W.C."/>
            <person name="Yeh C.M."/>
            <person name="Liu K.W."/>
            <person name="Yoshida K."/>
            <person name="Zhang L.S."/>
            <person name="Chang S.B."/>
            <person name="Chen F."/>
            <person name="Shi Y."/>
            <person name="Su Y.Y."/>
            <person name="Zhang Y.Q."/>
            <person name="Chen L.J."/>
            <person name="Yin Y."/>
            <person name="Lin M."/>
            <person name="Huang H."/>
            <person name="Deng H."/>
            <person name="Wang Z.W."/>
            <person name="Zhu S.L."/>
            <person name="Zhao X."/>
            <person name="Deng C."/>
            <person name="Niu S.C."/>
            <person name="Huang J."/>
            <person name="Wang M."/>
            <person name="Liu G.H."/>
            <person name="Yang H.J."/>
            <person name="Xiao X.J."/>
            <person name="Hsiao Y.Y."/>
            <person name="Wu W.L."/>
            <person name="Chen Y.Y."/>
            <person name="Mitsuda N."/>
            <person name="Ohme-Takagi M."/>
            <person name="Luo Y.B."/>
            <person name="Van de Peer Y."/>
            <person name="Liu Z.J."/>
        </authorList>
    </citation>
    <scope>NUCLEOTIDE SEQUENCE [LARGE SCALE GENOMIC DNA]</scope>
    <source>
        <tissue evidence="2">The whole plant</tissue>
    </source>
</reference>
<protein>
    <submittedName>
        <fullName evidence="2">Uncharacterized protein</fullName>
    </submittedName>
</protein>